<evidence type="ECO:0000259" key="2">
    <source>
        <dbReference type="SMART" id="SM00834"/>
    </source>
</evidence>
<protein>
    <recommendedName>
        <fullName evidence="2">Putative regulatory protein FmdB zinc ribbon domain-containing protein</fullName>
    </recommendedName>
</protein>
<evidence type="ECO:0000313" key="3">
    <source>
        <dbReference type="EMBL" id="SVB26550.1"/>
    </source>
</evidence>
<evidence type="ECO:0000256" key="1">
    <source>
        <dbReference type="SAM" id="MobiDB-lite"/>
    </source>
</evidence>
<name>A0A382CKF3_9ZZZZ</name>
<dbReference type="Pfam" id="PF09723">
    <property type="entry name" value="Zn_ribbon_8"/>
    <property type="match status" value="1"/>
</dbReference>
<dbReference type="PANTHER" id="PTHR34404:SF2">
    <property type="entry name" value="CONSERVED SERINE RICH PROTEIN"/>
    <property type="match status" value="1"/>
</dbReference>
<dbReference type="SMART" id="SM00834">
    <property type="entry name" value="CxxC_CXXC_SSSS"/>
    <property type="match status" value="1"/>
</dbReference>
<proteinExistence type="predicted"/>
<reference evidence="3" key="1">
    <citation type="submission" date="2018-05" db="EMBL/GenBank/DDBJ databases">
        <authorList>
            <person name="Lanie J.A."/>
            <person name="Ng W.-L."/>
            <person name="Kazmierczak K.M."/>
            <person name="Andrzejewski T.M."/>
            <person name="Davidsen T.M."/>
            <person name="Wayne K.J."/>
            <person name="Tettelin H."/>
            <person name="Glass J.I."/>
            <person name="Rusch D."/>
            <person name="Podicherti R."/>
            <person name="Tsui H.-C.T."/>
            <person name="Winkler M.E."/>
        </authorList>
    </citation>
    <scope>NUCLEOTIDE SEQUENCE</scope>
</reference>
<organism evidence="3">
    <name type="scientific">marine metagenome</name>
    <dbReference type="NCBI Taxonomy" id="408172"/>
    <lineage>
        <taxon>unclassified sequences</taxon>
        <taxon>metagenomes</taxon>
        <taxon>ecological metagenomes</taxon>
    </lineage>
</organism>
<feature type="region of interest" description="Disordered" evidence="1">
    <location>
        <begin position="58"/>
        <end position="102"/>
    </location>
</feature>
<sequence>MPIYEYQCRRCEHRFELIQKFSDKPRKRCPECSGAVDRLISPPAIRFKGSGWYVTDYANKKSNEEDKKSNEEDKKSNKEDKRETASKNKETESKKAEEKKAS</sequence>
<dbReference type="NCBIfam" id="TIGR02605">
    <property type="entry name" value="CxxC_CxxC_SSSS"/>
    <property type="match status" value="1"/>
</dbReference>
<feature type="domain" description="Putative regulatory protein FmdB zinc ribbon" evidence="2">
    <location>
        <begin position="1"/>
        <end position="41"/>
    </location>
</feature>
<dbReference type="EMBL" id="UINC01034938">
    <property type="protein sequence ID" value="SVB26550.1"/>
    <property type="molecule type" value="Genomic_DNA"/>
</dbReference>
<dbReference type="InterPro" id="IPR013429">
    <property type="entry name" value="Regulatory_FmdB_Zinc_ribbon"/>
</dbReference>
<dbReference type="AlphaFoldDB" id="A0A382CKF3"/>
<gene>
    <name evidence="3" type="ORF">METZ01_LOCUS179404</name>
</gene>
<accession>A0A382CKF3</accession>
<dbReference type="PANTHER" id="PTHR34404">
    <property type="entry name" value="REGULATORY PROTEIN, FMDB FAMILY"/>
    <property type="match status" value="1"/>
</dbReference>